<dbReference type="EMBL" id="CAJPVJ010002667">
    <property type="protein sequence ID" value="CAG2166623.1"/>
    <property type="molecule type" value="Genomic_DNA"/>
</dbReference>
<accession>A0A7R9LSU5</accession>
<dbReference type="EMBL" id="OC917492">
    <property type="protein sequence ID" value="CAD7647231.1"/>
    <property type="molecule type" value="Genomic_DNA"/>
</dbReference>
<dbReference type="AlphaFoldDB" id="A0A7R9LSU5"/>
<keyword evidence="2" id="KW-1185">Reference proteome</keyword>
<organism evidence="1">
    <name type="scientific">Oppiella nova</name>
    <dbReference type="NCBI Taxonomy" id="334625"/>
    <lineage>
        <taxon>Eukaryota</taxon>
        <taxon>Metazoa</taxon>
        <taxon>Ecdysozoa</taxon>
        <taxon>Arthropoda</taxon>
        <taxon>Chelicerata</taxon>
        <taxon>Arachnida</taxon>
        <taxon>Acari</taxon>
        <taxon>Acariformes</taxon>
        <taxon>Sarcoptiformes</taxon>
        <taxon>Oribatida</taxon>
        <taxon>Brachypylina</taxon>
        <taxon>Oppioidea</taxon>
        <taxon>Oppiidae</taxon>
        <taxon>Oppiella</taxon>
    </lineage>
</organism>
<reference evidence="1" key="1">
    <citation type="submission" date="2020-11" db="EMBL/GenBank/DDBJ databases">
        <authorList>
            <person name="Tran Van P."/>
        </authorList>
    </citation>
    <scope>NUCLEOTIDE SEQUENCE</scope>
</reference>
<gene>
    <name evidence="1" type="ORF">ONB1V03_LOCUS6138</name>
</gene>
<sequence length="115" mass="13391">MKILILLCFTNRIQIKRLSTIIGQNNETEISFERLSVVLLTHVLQKTNANEFHSPNDCITSYGNYVSYLSQAINLDTHFNESQLFRAIDPFLRDKLQYYITNNTDQYLRSRNGGN</sequence>
<name>A0A7R9LSU5_9ACAR</name>
<evidence type="ECO:0000313" key="1">
    <source>
        <dbReference type="EMBL" id="CAD7647231.1"/>
    </source>
</evidence>
<proteinExistence type="predicted"/>
<protein>
    <submittedName>
        <fullName evidence="1">Uncharacterized protein</fullName>
    </submittedName>
</protein>
<dbReference type="Proteomes" id="UP000728032">
    <property type="component" value="Unassembled WGS sequence"/>
</dbReference>
<evidence type="ECO:0000313" key="2">
    <source>
        <dbReference type="Proteomes" id="UP000728032"/>
    </source>
</evidence>